<keyword evidence="2" id="KW-0560">Oxidoreductase</keyword>
<dbReference type="PRINTS" id="PR00080">
    <property type="entry name" value="SDRFAMILY"/>
</dbReference>
<evidence type="ECO:0000256" key="1">
    <source>
        <dbReference type="ARBA" id="ARBA00006484"/>
    </source>
</evidence>
<dbReference type="NCBIfam" id="NF004791">
    <property type="entry name" value="PRK06138.1"/>
    <property type="match status" value="1"/>
</dbReference>
<dbReference type="PANTHER" id="PTHR24321">
    <property type="entry name" value="DEHYDROGENASES, SHORT CHAIN"/>
    <property type="match status" value="1"/>
</dbReference>
<protein>
    <submittedName>
        <fullName evidence="3">NAD(P)-dependent dehydrogenase (Short-subunit alcohol dehydrogenase family)</fullName>
    </submittedName>
</protein>
<dbReference type="NCBIfam" id="NF005559">
    <property type="entry name" value="PRK07231.1"/>
    <property type="match status" value="1"/>
</dbReference>
<dbReference type="PROSITE" id="PS00061">
    <property type="entry name" value="ADH_SHORT"/>
    <property type="match status" value="1"/>
</dbReference>
<evidence type="ECO:0000256" key="2">
    <source>
        <dbReference type="ARBA" id="ARBA00023002"/>
    </source>
</evidence>
<comment type="caution">
    <text evidence="3">The sequence shown here is derived from an EMBL/GenBank/DDBJ whole genome shotgun (WGS) entry which is preliminary data.</text>
</comment>
<sequence>MDKLQGKVAVVTGAAMGIGRSTAVLLAKEGAKLVVADINEEQAAETVRQIQEVNGEAIFVKTDVSKSSDVQNLIETAVDRFGKIDVLHNNVGIALGANVVETTDELWTKVIEVNLAGVYRGCKYAIPHMIRNGGGNIVNTTSVQALAGFEGWAAYAASKGGIISLTKQVASEYAKHNIRVNCVAPGTIDTPMNLKVFEEAEDADALRDTWNKMHPLGRFGKPEEIAEVVLFLASDSSSFITGQCIVADGGITSKAE</sequence>
<evidence type="ECO:0000313" key="4">
    <source>
        <dbReference type="Proteomes" id="UP001519343"/>
    </source>
</evidence>
<dbReference type="PANTHER" id="PTHR24321:SF8">
    <property type="entry name" value="ESTRADIOL 17-BETA-DEHYDROGENASE 8-RELATED"/>
    <property type="match status" value="1"/>
</dbReference>
<name>A0ABS4GW23_9BACL</name>
<keyword evidence="4" id="KW-1185">Reference proteome</keyword>
<dbReference type="Pfam" id="PF13561">
    <property type="entry name" value="adh_short_C2"/>
    <property type="match status" value="1"/>
</dbReference>
<dbReference type="EMBL" id="JAGGKT010000021">
    <property type="protein sequence ID" value="MBP1934471.1"/>
    <property type="molecule type" value="Genomic_DNA"/>
</dbReference>
<proteinExistence type="inferred from homology"/>
<dbReference type="Proteomes" id="UP001519343">
    <property type="component" value="Unassembled WGS sequence"/>
</dbReference>
<dbReference type="Gene3D" id="3.40.50.720">
    <property type="entry name" value="NAD(P)-binding Rossmann-like Domain"/>
    <property type="match status" value="1"/>
</dbReference>
<dbReference type="CDD" id="cd05233">
    <property type="entry name" value="SDR_c"/>
    <property type="match status" value="1"/>
</dbReference>
<reference evidence="3 4" key="1">
    <citation type="submission" date="2021-03" db="EMBL/GenBank/DDBJ databases">
        <title>Genomic Encyclopedia of Type Strains, Phase IV (KMG-IV): sequencing the most valuable type-strain genomes for metagenomic binning, comparative biology and taxonomic classification.</title>
        <authorList>
            <person name="Goeker M."/>
        </authorList>
    </citation>
    <scope>NUCLEOTIDE SEQUENCE [LARGE SCALE GENOMIC DNA]</scope>
    <source>
        <strain evidence="3 4">DSM 24738</strain>
    </source>
</reference>
<accession>A0ABS4GW23</accession>
<evidence type="ECO:0000313" key="3">
    <source>
        <dbReference type="EMBL" id="MBP1934471.1"/>
    </source>
</evidence>
<dbReference type="InterPro" id="IPR002347">
    <property type="entry name" value="SDR_fam"/>
</dbReference>
<dbReference type="SUPFAM" id="SSF51735">
    <property type="entry name" value="NAD(P)-binding Rossmann-fold domains"/>
    <property type="match status" value="1"/>
</dbReference>
<dbReference type="RefSeq" id="WP_342453867.1">
    <property type="nucleotide sequence ID" value="NZ_JAGGKT010000021.1"/>
</dbReference>
<comment type="similarity">
    <text evidence="1">Belongs to the short-chain dehydrogenases/reductases (SDR) family.</text>
</comment>
<dbReference type="PRINTS" id="PR00081">
    <property type="entry name" value="GDHRDH"/>
</dbReference>
<gene>
    <name evidence="3" type="ORF">J2Z37_004491</name>
</gene>
<dbReference type="InterPro" id="IPR020904">
    <property type="entry name" value="Sc_DH/Rdtase_CS"/>
</dbReference>
<dbReference type="InterPro" id="IPR036291">
    <property type="entry name" value="NAD(P)-bd_dom_sf"/>
</dbReference>
<organism evidence="3 4">
    <name type="scientific">Ammoniphilus resinae</name>
    <dbReference type="NCBI Taxonomy" id="861532"/>
    <lineage>
        <taxon>Bacteria</taxon>
        <taxon>Bacillati</taxon>
        <taxon>Bacillota</taxon>
        <taxon>Bacilli</taxon>
        <taxon>Bacillales</taxon>
        <taxon>Paenibacillaceae</taxon>
        <taxon>Aneurinibacillus group</taxon>
        <taxon>Ammoniphilus</taxon>
    </lineage>
</organism>